<comment type="subcellular location">
    <subcellularLocation>
        <location evidence="1">Cytoplasm</location>
    </subcellularLocation>
</comment>
<dbReference type="InterPro" id="IPR036714">
    <property type="entry name" value="SDH_sf"/>
</dbReference>
<name>A0ABU0W2W2_9GAMM</name>
<keyword evidence="7" id="KW-1185">Reference proteome</keyword>
<keyword evidence="4" id="KW-0963">Cytoplasm</keyword>
<accession>A0ABU0W2W2</accession>
<evidence type="ECO:0000256" key="1">
    <source>
        <dbReference type="ARBA" id="ARBA00004496"/>
    </source>
</evidence>
<dbReference type="InterPro" id="IPR050531">
    <property type="entry name" value="SdhE_FAD_assembly_factor"/>
</dbReference>
<dbReference type="EMBL" id="JAVDDT010000001">
    <property type="protein sequence ID" value="MDQ2068297.1"/>
    <property type="molecule type" value="Genomic_DNA"/>
</dbReference>
<evidence type="ECO:0000256" key="4">
    <source>
        <dbReference type="ARBA" id="ARBA00022490"/>
    </source>
</evidence>
<evidence type="ECO:0000256" key="5">
    <source>
        <dbReference type="ARBA" id="ARBA00023186"/>
    </source>
</evidence>
<dbReference type="PANTHER" id="PTHR39585:SF1">
    <property type="entry name" value="FAD ASSEMBLY FACTOR SDHE"/>
    <property type="match status" value="1"/>
</dbReference>
<evidence type="ECO:0000313" key="6">
    <source>
        <dbReference type="EMBL" id="MDQ2068297.1"/>
    </source>
</evidence>
<dbReference type="RefSeq" id="WP_306726787.1">
    <property type="nucleotide sequence ID" value="NZ_JAVDDT010000001.1"/>
</dbReference>
<evidence type="ECO:0000256" key="2">
    <source>
        <dbReference type="ARBA" id="ARBA00008571"/>
    </source>
</evidence>
<dbReference type="Pfam" id="PF03937">
    <property type="entry name" value="Sdh5"/>
    <property type="match status" value="1"/>
</dbReference>
<dbReference type="PANTHER" id="PTHR39585">
    <property type="entry name" value="FAD ASSEMBLY FACTOR SDHE"/>
    <property type="match status" value="1"/>
</dbReference>
<protein>
    <recommendedName>
        <fullName evidence="3">FAD assembly factor SdhE</fullName>
    </recommendedName>
</protein>
<dbReference type="Gene3D" id="1.10.150.250">
    <property type="entry name" value="Flavinator of succinate dehydrogenase"/>
    <property type="match status" value="1"/>
</dbReference>
<evidence type="ECO:0000256" key="3">
    <source>
        <dbReference type="ARBA" id="ARBA00019418"/>
    </source>
</evidence>
<dbReference type="InterPro" id="IPR005631">
    <property type="entry name" value="SDH"/>
</dbReference>
<evidence type="ECO:0000313" key="7">
    <source>
        <dbReference type="Proteomes" id="UP001239019"/>
    </source>
</evidence>
<reference evidence="6 7" key="1">
    <citation type="submission" date="2023-08" db="EMBL/GenBank/DDBJ databases">
        <title>Whole-genome sequencing of halo(alkali)philic microorganisms from hypersaline lakes.</title>
        <authorList>
            <person name="Sorokin D.Y."/>
            <person name="Abbas B."/>
            <person name="Merkel A.Y."/>
        </authorList>
    </citation>
    <scope>NUCLEOTIDE SEQUENCE [LARGE SCALE GENOMIC DNA]</scope>
    <source>
        <strain evidence="6 7">AB-CW4</strain>
    </source>
</reference>
<keyword evidence="5" id="KW-0143">Chaperone</keyword>
<organism evidence="6 7">
    <name type="scientific">Natronospira bacteriovora</name>
    <dbReference type="NCBI Taxonomy" id="3069753"/>
    <lineage>
        <taxon>Bacteria</taxon>
        <taxon>Pseudomonadati</taxon>
        <taxon>Pseudomonadota</taxon>
        <taxon>Gammaproteobacteria</taxon>
        <taxon>Natronospirales</taxon>
        <taxon>Natronospiraceae</taxon>
        <taxon>Natronospira</taxon>
    </lineage>
</organism>
<sequence>MSGDRARELSRLRWLCRRGMKELDVMLERYLAESWSSASESERAAFDRLLSCQDPELWDWLSGRAQPGDRELAHVVSRIRQSDPA</sequence>
<comment type="similarity">
    <text evidence="2">Belongs to the SdhE FAD assembly factor family.</text>
</comment>
<dbReference type="Proteomes" id="UP001239019">
    <property type="component" value="Unassembled WGS sequence"/>
</dbReference>
<proteinExistence type="inferred from homology"/>
<gene>
    <name evidence="6" type="ORF">RBH19_00230</name>
</gene>
<comment type="caution">
    <text evidence="6">The sequence shown here is derived from an EMBL/GenBank/DDBJ whole genome shotgun (WGS) entry which is preliminary data.</text>
</comment>
<dbReference type="SUPFAM" id="SSF109910">
    <property type="entry name" value="YgfY-like"/>
    <property type="match status" value="1"/>
</dbReference>